<evidence type="ECO:0000259" key="5">
    <source>
        <dbReference type="Pfam" id="PF18253"/>
    </source>
</evidence>
<evidence type="ECO:0000256" key="1">
    <source>
        <dbReference type="ARBA" id="ARBA00009015"/>
    </source>
</evidence>
<dbReference type="AlphaFoldDB" id="A0A3P8SW05"/>
<feature type="region of interest" description="Disordered" evidence="4">
    <location>
        <begin position="42"/>
        <end position="93"/>
    </location>
</feature>
<keyword evidence="7" id="KW-1185">Reference proteome</keyword>
<reference evidence="6 7" key="1">
    <citation type="submission" date="2018-03" db="EMBL/GenBank/DDBJ databases">
        <title>Finding Nemo's genes: A chromosome-scale reference assembly of the genome of the orange clownfish Amphiprion percula.</title>
        <authorList>
            <person name="Lehmann R."/>
        </authorList>
    </citation>
    <scope>NUCLEOTIDE SEQUENCE</scope>
</reference>
<name>A0A3P8SW05_AMPPE</name>
<accession>A0A3P8SW05</accession>
<evidence type="ECO:0000313" key="7">
    <source>
        <dbReference type="Proteomes" id="UP000265080"/>
    </source>
</evidence>
<dbReference type="Ensembl" id="ENSAPET00000016698.1">
    <property type="protein sequence ID" value="ENSAPEP00000016257.1"/>
    <property type="gene ID" value="ENSAPEG00000011577.1"/>
</dbReference>
<dbReference type="Gene3D" id="6.10.250.3420">
    <property type="match status" value="1"/>
</dbReference>
<evidence type="ECO:0000256" key="3">
    <source>
        <dbReference type="ARBA" id="ARBA00022803"/>
    </source>
</evidence>
<dbReference type="PANTHER" id="PTHR45883:SF2">
    <property type="entry name" value="HSC70-INTERACTING PROTEIN"/>
    <property type="match status" value="1"/>
</dbReference>
<dbReference type="PANTHER" id="PTHR45883">
    <property type="entry name" value="HSC70-INTERACTING PROTEIN"/>
    <property type="match status" value="1"/>
</dbReference>
<evidence type="ECO:0000313" key="6">
    <source>
        <dbReference type="Ensembl" id="ENSAPEP00000016257.1"/>
    </source>
</evidence>
<dbReference type="Gene3D" id="1.25.40.10">
    <property type="entry name" value="Tetratricopeptide repeat domain"/>
    <property type="match status" value="1"/>
</dbReference>
<keyword evidence="3" id="KW-0802">TPR repeat</keyword>
<dbReference type="GO" id="GO:0030544">
    <property type="term" value="F:Hsp70 protein binding"/>
    <property type="evidence" value="ECO:0007669"/>
    <property type="project" value="TreeGrafter"/>
</dbReference>
<dbReference type="FunFam" id="6.10.250.3420:FF:000001">
    <property type="entry name" value="Hsc70-interacting protein-like protein"/>
    <property type="match status" value="1"/>
</dbReference>
<dbReference type="GeneTree" id="ENSGT00390000001347"/>
<proteinExistence type="inferred from homology"/>
<evidence type="ECO:0000256" key="4">
    <source>
        <dbReference type="SAM" id="MobiDB-lite"/>
    </source>
</evidence>
<dbReference type="Pfam" id="PF18253">
    <property type="entry name" value="HipN"/>
    <property type="match status" value="1"/>
</dbReference>
<feature type="domain" description="Hsp70-interacting protein N-terminal" evidence="5">
    <location>
        <begin position="2"/>
        <end position="36"/>
    </location>
</feature>
<feature type="compositionally biased region" description="Basic and acidic residues" evidence="4">
    <location>
        <begin position="64"/>
        <end position="81"/>
    </location>
</feature>
<dbReference type="GO" id="GO:0046983">
    <property type="term" value="F:protein dimerization activity"/>
    <property type="evidence" value="ECO:0007669"/>
    <property type="project" value="InterPro"/>
</dbReference>
<keyword evidence="2" id="KW-0677">Repeat</keyword>
<dbReference type="CDD" id="cd14438">
    <property type="entry name" value="Hip_N"/>
    <property type="match status" value="1"/>
</dbReference>
<organism evidence="6 7">
    <name type="scientific">Amphiprion percula</name>
    <name type="common">Orange clownfish</name>
    <name type="synonym">Lutjanus percula</name>
    <dbReference type="NCBI Taxonomy" id="161767"/>
    <lineage>
        <taxon>Eukaryota</taxon>
        <taxon>Metazoa</taxon>
        <taxon>Chordata</taxon>
        <taxon>Craniata</taxon>
        <taxon>Vertebrata</taxon>
        <taxon>Euteleostomi</taxon>
        <taxon>Actinopterygii</taxon>
        <taxon>Neopterygii</taxon>
        <taxon>Teleostei</taxon>
        <taxon>Neoteleostei</taxon>
        <taxon>Acanthomorphata</taxon>
        <taxon>Ovalentaria</taxon>
        <taxon>Pomacentridae</taxon>
        <taxon>Amphiprion</taxon>
    </lineage>
</organism>
<evidence type="ECO:0000256" key="2">
    <source>
        <dbReference type="ARBA" id="ARBA00022737"/>
    </source>
</evidence>
<dbReference type="InterPro" id="IPR011990">
    <property type="entry name" value="TPR-like_helical_dom_sf"/>
</dbReference>
<dbReference type="Proteomes" id="UP000265080">
    <property type="component" value="Chromosome 14"/>
</dbReference>
<protein>
    <submittedName>
        <fullName evidence="6">ST13 Hsp70 interacting protein</fullName>
    </submittedName>
</protein>
<reference evidence="6" key="3">
    <citation type="submission" date="2025-09" db="UniProtKB">
        <authorList>
            <consortium name="Ensembl"/>
        </authorList>
    </citation>
    <scope>IDENTIFICATION</scope>
</reference>
<sequence length="139" mass="15216">MDPRKVSELKGFVQLCESNPGILHLPEMSFFRTWLVTTCPGPPPPSIKRAGSVVGTELDSGFSSREEDLGEDPHKIDKEGVIEPDTVEPQDMGEFDNTEVTEEMMDQANEKKIEAINALGEGGLIVCSDWADTIPVLIS</sequence>
<dbReference type="InterPro" id="IPR034649">
    <property type="entry name" value="Hip_N"/>
</dbReference>
<reference evidence="6" key="2">
    <citation type="submission" date="2025-08" db="UniProtKB">
        <authorList>
            <consortium name="Ensembl"/>
        </authorList>
    </citation>
    <scope>IDENTIFICATION</scope>
</reference>
<comment type="similarity">
    <text evidence="1">Belongs to the FAM10 family.</text>
</comment>